<dbReference type="OrthoDB" id="4238964at2"/>
<protein>
    <submittedName>
        <fullName evidence="1">Uncharacterized protein</fullName>
    </submittedName>
</protein>
<organism evidence="1 2">
    <name type="scientific">Streptomyces gancidicus BKS 13-15</name>
    <dbReference type="NCBI Taxonomy" id="1284664"/>
    <lineage>
        <taxon>Bacteria</taxon>
        <taxon>Bacillati</taxon>
        <taxon>Actinomycetota</taxon>
        <taxon>Actinomycetes</taxon>
        <taxon>Kitasatosporales</taxon>
        <taxon>Streptomycetaceae</taxon>
        <taxon>Streptomyces</taxon>
        <taxon>Streptomyces pseudogriseolus group</taxon>
    </lineage>
</organism>
<dbReference type="EMBL" id="AOHP01000169">
    <property type="protein sequence ID" value="EMF20389.1"/>
    <property type="molecule type" value="Genomic_DNA"/>
</dbReference>
<evidence type="ECO:0000313" key="1">
    <source>
        <dbReference type="EMBL" id="EMF20389.1"/>
    </source>
</evidence>
<accession>M3B9H3</accession>
<dbReference type="PATRIC" id="fig|1284664.3.peg.6535"/>
<evidence type="ECO:0000313" key="2">
    <source>
        <dbReference type="Proteomes" id="UP000011732"/>
    </source>
</evidence>
<sequence length="169" mass="18948">MDYRETTVTVFGETRTIRTERTGRVRTDRQLESAHTKAVRAALTAMHEAGKADALAAAEKAARKAEHAARHDHSGPLFDAAREARARVDGIRRRKFTAPSCPDLKARLRPEPVRFDLTPDDPLFADIHEYIDPDAPAAVDEQPDDDTQPTFDLQEWLDRFFDPNAALTA</sequence>
<dbReference type="AlphaFoldDB" id="M3B9H3"/>
<name>M3B9H3_STREZ</name>
<keyword evidence="2" id="KW-1185">Reference proteome</keyword>
<proteinExistence type="predicted"/>
<gene>
    <name evidence="1" type="ORF">H114_32639</name>
</gene>
<reference evidence="1 2" key="1">
    <citation type="journal article" date="2013" name="Genome Announc.">
        <title>Draft Genome Sequence of Streptomyces gancidicus Strain BKS 13-15.</title>
        <authorList>
            <person name="Kumar S."/>
            <person name="Kaur N."/>
            <person name="Singh N.K."/>
            <person name="Raghava G.P."/>
            <person name="Mayilraj S."/>
        </authorList>
    </citation>
    <scope>NUCLEOTIDE SEQUENCE [LARGE SCALE GENOMIC DNA]</scope>
    <source>
        <strain evidence="1 2">BKS 13-15</strain>
    </source>
</reference>
<dbReference type="RefSeq" id="WP_006136754.1">
    <property type="nucleotide sequence ID" value="NZ_AOHP01000169.1"/>
</dbReference>
<comment type="caution">
    <text evidence="1">The sequence shown here is derived from an EMBL/GenBank/DDBJ whole genome shotgun (WGS) entry which is preliminary data.</text>
</comment>
<dbReference type="Proteomes" id="UP000011732">
    <property type="component" value="Unassembled WGS sequence"/>
</dbReference>